<name>A0A4U8Q7N9_9FIRM</name>
<evidence type="ECO:0000259" key="2">
    <source>
        <dbReference type="Pfam" id="PF02518"/>
    </source>
</evidence>
<feature type="transmembrane region" description="Helical" evidence="1">
    <location>
        <begin position="146"/>
        <end position="166"/>
    </location>
</feature>
<dbReference type="InterPro" id="IPR050640">
    <property type="entry name" value="Bact_2-comp_sensor_kinase"/>
</dbReference>
<dbReference type="EC" id="2.7.13.3" evidence="4"/>
<evidence type="ECO:0000259" key="3">
    <source>
        <dbReference type="Pfam" id="PF06580"/>
    </source>
</evidence>
<feature type="transmembrane region" description="Helical" evidence="1">
    <location>
        <begin position="80"/>
        <end position="99"/>
    </location>
</feature>
<dbReference type="EMBL" id="QGQD01000045">
    <property type="protein sequence ID" value="TLD00945.1"/>
    <property type="molecule type" value="Genomic_DNA"/>
</dbReference>
<evidence type="ECO:0000256" key="1">
    <source>
        <dbReference type="SAM" id="Phobius"/>
    </source>
</evidence>
<keyword evidence="1" id="KW-0812">Transmembrane</keyword>
<organism evidence="4 5">
    <name type="scientific">Robinsoniella peoriensis</name>
    <dbReference type="NCBI Taxonomy" id="180332"/>
    <lineage>
        <taxon>Bacteria</taxon>
        <taxon>Bacillati</taxon>
        <taxon>Bacillota</taxon>
        <taxon>Clostridia</taxon>
        <taxon>Lachnospirales</taxon>
        <taxon>Lachnospiraceae</taxon>
        <taxon>Robinsoniella</taxon>
    </lineage>
</organism>
<dbReference type="Proteomes" id="UP000306509">
    <property type="component" value="Unassembled WGS sequence"/>
</dbReference>
<feature type="transmembrane region" description="Helical" evidence="1">
    <location>
        <begin position="6"/>
        <end position="27"/>
    </location>
</feature>
<dbReference type="Gene3D" id="3.30.565.10">
    <property type="entry name" value="Histidine kinase-like ATPase, C-terminal domain"/>
    <property type="match status" value="1"/>
</dbReference>
<dbReference type="AlphaFoldDB" id="A0A4U8Q7N9"/>
<evidence type="ECO:0000313" key="5">
    <source>
        <dbReference type="Proteomes" id="UP000306509"/>
    </source>
</evidence>
<feature type="transmembrane region" description="Helical" evidence="1">
    <location>
        <begin position="111"/>
        <end position="134"/>
    </location>
</feature>
<proteinExistence type="predicted"/>
<dbReference type="STRING" id="180332.GCA_000797495_03950"/>
<protein>
    <submittedName>
        <fullName evidence="4">Sensor histidine kinase YehU</fullName>
        <ecNumber evidence="4">2.7.13.3</ecNumber>
    </submittedName>
</protein>
<dbReference type="PANTHER" id="PTHR34220">
    <property type="entry name" value="SENSOR HISTIDINE KINASE YPDA"/>
    <property type="match status" value="1"/>
</dbReference>
<dbReference type="PANTHER" id="PTHR34220:SF7">
    <property type="entry name" value="SENSOR HISTIDINE KINASE YPDA"/>
    <property type="match status" value="1"/>
</dbReference>
<keyword evidence="1" id="KW-1133">Transmembrane helix</keyword>
<dbReference type="SUPFAM" id="SSF55874">
    <property type="entry name" value="ATPase domain of HSP90 chaperone/DNA topoisomerase II/histidine kinase"/>
    <property type="match status" value="1"/>
</dbReference>
<keyword evidence="4" id="KW-0808">Transferase</keyword>
<dbReference type="GO" id="GO:0016020">
    <property type="term" value="C:membrane"/>
    <property type="evidence" value="ECO:0007669"/>
    <property type="project" value="InterPro"/>
</dbReference>
<dbReference type="Pfam" id="PF02518">
    <property type="entry name" value="HATPase_c"/>
    <property type="match status" value="1"/>
</dbReference>
<feature type="transmembrane region" description="Helical" evidence="1">
    <location>
        <begin position="39"/>
        <end position="60"/>
    </location>
</feature>
<accession>A0A4U8Q7N9</accession>
<dbReference type="RefSeq" id="WP_027293604.1">
    <property type="nucleotide sequence ID" value="NZ_QGQD01000045.1"/>
</dbReference>
<feature type="transmembrane region" description="Helical" evidence="1">
    <location>
        <begin position="178"/>
        <end position="197"/>
    </location>
</feature>
<reference evidence="4 5" key="1">
    <citation type="journal article" date="2019" name="Anaerobe">
        <title>Detection of Robinsoniella peoriensis in multiple bone samples of a trauma patient.</title>
        <authorList>
            <person name="Schrottner P."/>
            <person name="Hartwich K."/>
            <person name="Bunk B."/>
            <person name="Schober I."/>
            <person name="Helbig S."/>
            <person name="Rudolph W.W."/>
            <person name="Gunzer F."/>
        </authorList>
    </citation>
    <scope>NUCLEOTIDE SEQUENCE [LARGE SCALE GENOMIC DNA]</scope>
    <source>
        <strain evidence="4 5">DSM 106044</strain>
    </source>
</reference>
<dbReference type="InterPro" id="IPR010559">
    <property type="entry name" value="Sig_transdc_His_kin_internal"/>
</dbReference>
<dbReference type="InterPro" id="IPR036890">
    <property type="entry name" value="HATPase_C_sf"/>
</dbReference>
<comment type="caution">
    <text evidence="4">The sequence shown here is derived from an EMBL/GenBank/DDBJ whole genome shotgun (WGS) entry which is preliminary data.</text>
</comment>
<keyword evidence="1" id="KW-0472">Membrane</keyword>
<dbReference type="GO" id="GO:0000155">
    <property type="term" value="F:phosphorelay sensor kinase activity"/>
    <property type="evidence" value="ECO:0007669"/>
    <property type="project" value="InterPro"/>
</dbReference>
<dbReference type="Pfam" id="PF06580">
    <property type="entry name" value="His_kinase"/>
    <property type="match status" value="1"/>
</dbReference>
<keyword evidence="5" id="KW-1185">Reference proteome</keyword>
<dbReference type="InterPro" id="IPR003594">
    <property type="entry name" value="HATPase_dom"/>
</dbReference>
<keyword evidence="4" id="KW-0418">Kinase</keyword>
<gene>
    <name evidence="4" type="primary">yehU_18</name>
    <name evidence="4" type="ORF">DSM106044_02145</name>
</gene>
<evidence type="ECO:0000313" key="4">
    <source>
        <dbReference type="EMBL" id="TLD00945.1"/>
    </source>
</evidence>
<feature type="domain" description="Signal transduction histidine kinase internal region" evidence="3">
    <location>
        <begin position="252"/>
        <end position="330"/>
    </location>
</feature>
<feature type="domain" description="Histidine kinase/HSP90-like ATPase" evidence="2">
    <location>
        <begin position="348"/>
        <end position="440"/>
    </location>
</feature>
<sequence>MNIQVVVNTALQTFGGLISLIIILCLVVYREKQSRLDKLYIEMLLCNIFLQIANISSWLFDGWQGIGGELLVRSSNLFMFLFSFLLIGTFINYFTAYIGERGGAVTREAQTCWLIIGVGIVLLLISQFVPLYYFIDGINVYHRGNFYWLSNAIGMVAMLPGIWMVIKFRHILNIKEKIAFSAYYVLPLAAAGSHIFIYGAVSLHVVNTLVAVSIYILIQAEQANQLSEKELEIERIHTAIMEKELELQKSRISIMLSQIQPHFLYNSLTGIKDLCDTEPEMASKALEHFAYFLRGNLDSLADTRLIPFRKEIEHVKDYLYLEKIRFEEKLNVEWALEYMDFRLPPLTLQPIVENAVRYGITKKKGGGTLVIQSRKIGNDVVIDITDDGVGFDVYETKTDGRTHVGIDNVRDRLAMQCEGSLLIESERGAGTKAKIILPQKETEAYENNCR</sequence>